<sequence>MPFQTELQDLVKQVNPELNFYSSLMNVNRDSIKPIFLYHVPKTGGLSFQTAIEWARLNLITALKLKGIDNPLPLVARTANPNELKNLNHNFFYLLSTHLPYGSHFLPKTSDFELMCIFRDPIDRISSAFSYQCMRQNIIPTQENFIKFFRNPENINRFCKQLHPNAINEEVEDSKAVIKNLDENFSTVVTLDTLHDAIEYYLSLFNLPNVLQKERTEH</sequence>
<dbReference type="SUPFAM" id="SSF52540">
    <property type="entry name" value="P-loop containing nucleoside triphosphate hydrolases"/>
    <property type="match status" value="1"/>
</dbReference>
<dbReference type="Proteomes" id="UP001528411">
    <property type="component" value="Unassembled WGS sequence"/>
</dbReference>
<keyword evidence="2" id="KW-1185">Reference proteome</keyword>
<proteinExistence type="predicted"/>
<dbReference type="EMBL" id="JAQOMS010000002">
    <property type="protein sequence ID" value="MDC2888282.1"/>
    <property type="molecule type" value="Genomic_DNA"/>
</dbReference>
<dbReference type="InterPro" id="IPR027417">
    <property type="entry name" value="P-loop_NTPase"/>
</dbReference>
<protein>
    <submittedName>
        <fullName evidence="1">Sulfotransferase family 2 domain-containing protein</fullName>
    </submittedName>
</protein>
<dbReference type="Gene3D" id="3.40.50.300">
    <property type="entry name" value="P-loop containing nucleotide triphosphate hydrolases"/>
    <property type="match status" value="1"/>
</dbReference>
<evidence type="ECO:0000313" key="1">
    <source>
        <dbReference type="EMBL" id="MDC2888282.1"/>
    </source>
</evidence>
<organism evidence="1 2">
    <name type="scientific">Psychrosphaera algicola</name>
    <dbReference type="NCBI Taxonomy" id="3023714"/>
    <lineage>
        <taxon>Bacteria</taxon>
        <taxon>Pseudomonadati</taxon>
        <taxon>Pseudomonadota</taxon>
        <taxon>Gammaproteobacteria</taxon>
        <taxon>Alteromonadales</taxon>
        <taxon>Pseudoalteromonadaceae</taxon>
        <taxon>Psychrosphaera</taxon>
    </lineage>
</organism>
<evidence type="ECO:0000313" key="2">
    <source>
        <dbReference type="Proteomes" id="UP001528411"/>
    </source>
</evidence>
<dbReference type="RefSeq" id="WP_272179942.1">
    <property type="nucleotide sequence ID" value="NZ_JAQOMS010000002.1"/>
</dbReference>
<name>A0ABT5F9S5_9GAMM</name>
<gene>
    <name evidence="1" type="ORF">PN838_05180</name>
</gene>
<accession>A0ABT5F9S5</accession>
<comment type="caution">
    <text evidence="1">The sequence shown here is derived from an EMBL/GenBank/DDBJ whole genome shotgun (WGS) entry which is preliminary data.</text>
</comment>
<reference evidence="1 2" key="1">
    <citation type="submission" date="2023-01" db="EMBL/GenBank/DDBJ databases">
        <title>Psychrosphaera sp. nov., isolated from marine algae.</title>
        <authorList>
            <person name="Bayburt H."/>
            <person name="Choi B.J."/>
            <person name="Kim J.M."/>
            <person name="Choi D.G."/>
            <person name="Jeon C.O."/>
        </authorList>
    </citation>
    <scope>NUCLEOTIDE SEQUENCE [LARGE SCALE GENOMIC DNA]</scope>
    <source>
        <strain evidence="1 2">G1-22</strain>
    </source>
</reference>